<dbReference type="InterPro" id="IPR009749">
    <property type="entry name" value="DUF1315"/>
</dbReference>
<sequence length="88" mass="10016">MNFETMIQTMTPDVYQSLKLAVELGKWPNGQRLTDEQRQTCLRAVIAYDQTKLPEHERTGYIPPKKKTAKAEADDPSAPQIVTILNDK</sequence>
<dbReference type="Pfam" id="PF07023">
    <property type="entry name" value="DUF1315"/>
    <property type="match status" value="1"/>
</dbReference>
<dbReference type="OrthoDB" id="5616307at2"/>
<proteinExistence type="predicted"/>
<keyword evidence="3" id="KW-1185">Reference proteome</keyword>
<protein>
    <submittedName>
        <fullName evidence="2">DUF1315 family protein</fullName>
    </submittedName>
</protein>
<feature type="region of interest" description="Disordered" evidence="1">
    <location>
        <begin position="57"/>
        <end position="79"/>
    </location>
</feature>
<reference evidence="2 3" key="1">
    <citation type="submission" date="2018-11" db="EMBL/GenBank/DDBJ databases">
        <title>The draft genome sequence of Amphritea balenae JAMM 1525T.</title>
        <authorList>
            <person name="Fang Z."/>
            <person name="Zhang Y."/>
            <person name="Han X."/>
        </authorList>
    </citation>
    <scope>NUCLEOTIDE SEQUENCE [LARGE SCALE GENOMIC DNA]</scope>
    <source>
        <strain evidence="2 3">JAMM 1525</strain>
    </source>
</reference>
<accession>A0A3P1SIL7</accession>
<dbReference type="AlphaFoldDB" id="A0A3P1SIL7"/>
<organism evidence="2 3">
    <name type="scientific">Amphritea balenae</name>
    <dbReference type="NCBI Taxonomy" id="452629"/>
    <lineage>
        <taxon>Bacteria</taxon>
        <taxon>Pseudomonadati</taxon>
        <taxon>Pseudomonadota</taxon>
        <taxon>Gammaproteobacteria</taxon>
        <taxon>Oceanospirillales</taxon>
        <taxon>Oceanospirillaceae</taxon>
        <taxon>Amphritea</taxon>
    </lineage>
</organism>
<dbReference type="RefSeq" id="WP_124927986.1">
    <property type="nucleotide sequence ID" value="NZ_BMOH01000001.1"/>
</dbReference>
<dbReference type="EMBL" id="RQXV01000016">
    <property type="protein sequence ID" value="RRC96877.1"/>
    <property type="molecule type" value="Genomic_DNA"/>
</dbReference>
<comment type="caution">
    <text evidence="2">The sequence shown here is derived from an EMBL/GenBank/DDBJ whole genome shotgun (WGS) entry which is preliminary data.</text>
</comment>
<evidence type="ECO:0000313" key="2">
    <source>
        <dbReference type="EMBL" id="RRC96877.1"/>
    </source>
</evidence>
<evidence type="ECO:0000313" key="3">
    <source>
        <dbReference type="Proteomes" id="UP000267535"/>
    </source>
</evidence>
<gene>
    <name evidence="2" type="ORF">EHS89_20210</name>
</gene>
<name>A0A3P1SIL7_9GAMM</name>
<dbReference type="Proteomes" id="UP000267535">
    <property type="component" value="Unassembled WGS sequence"/>
</dbReference>
<evidence type="ECO:0000256" key="1">
    <source>
        <dbReference type="SAM" id="MobiDB-lite"/>
    </source>
</evidence>